<dbReference type="RefSeq" id="WP_302035781.1">
    <property type="nucleotide sequence ID" value="NZ_JAUKPO010000001.1"/>
</dbReference>
<proteinExistence type="predicted"/>
<evidence type="ECO:0000256" key="1">
    <source>
        <dbReference type="PROSITE-ProRule" id="PRU00169"/>
    </source>
</evidence>
<evidence type="ECO:0000313" key="4">
    <source>
        <dbReference type="Proteomes" id="UP001168528"/>
    </source>
</evidence>
<keyword evidence="4" id="KW-1185">Reference proteome</keyword>
<dbReference type="InterPro" id="IPR001789">
    <property type="entry name" value="Sig_transdc_resp-reg_receiver"/>
</dbReference>
<protein>
    <submittedName>
        <fullName evidence="3">Response regulator</fullName>
    </submittedName>
</protein>
<comment type="caution">
    <text evidence="3">The sequence shown here is derived from an EMBL/GenBank/DDBJ whole genome shotgun (WGS) entry which is preliminary data.</text>
</comment>
<evidence type="ECO:0000259" key="2">
    <source>
        <dbReference type="PROSITE" id="PS50110"/>
    </source>
</evidence>
<reference evidence="3" key="1">
    <citation type="submission" date="2023-07" db="EMBL/GenBank/DDBJ databases">
        <title>The genome sequence of Rhodocytophaga aerolata KACC 12507.</title>
        <authorList>
            <person name="Zhang X."/>
        </authorList>
    </citation>
    <scope>NUCLEOTIDE SEQUENCE</scope>
    <source>
        <strain evidence="3">KACC 12507</strain>
    </source>
</reference>
<feature type="modified residue" description="4-aspartylphosphate" evidence="1">
    <location>
        <position position="68"/>
    </location>
</feature>
<sequence length="137" mass="15173">MKNVTTILIVDDDEASSYLIKDTLQELAITDKVKTVYNGKQALDYLEATLGTTQADESEQGTTLILLDLNMPVMNGFEFLDEFTANYESILNKVSICILTSSVSSKDISRAGRYSIAGFITKPLTVDNLLPILEKER</sequence>
<dbReference type="PANTHER" id="PTHR44520">
    <property type="entry name" value="RESPONSE REGULATOR RCP1-RELATED"/>
    <property type="match status" value="1"/>
</dbReference>
<feature type="domain" description="Response regulatory" evidence="2">
    <location>
        <begin position="6"/>
        <end position="137"/>
    </location>
</feature>
<dbReference type="SMART" id="SM00448">
    <property type="entry name" value="REC"/>
    <property type="match status" value="1"/>
</dbReference>
<dbReference type="SUPFAM" id="SSF52172">
    <property type="entry name" value="CheY-like"/>
    <property type="match status" value="1"/>
</dbReference>
<dbReference type="InterPro" id="IPR052893">
    <property type="entry name" value="TCS_response_regulator"/>
</dbReference>
<dbReference type="Gene3D" id="3.40.50.2300">
    <property type="match status" value="1"/>
</dbReference>
<dbReference type="EMBL" id="JAUKPO010000001">
    <property type="protein sequence ID" value="MDO1444980.1"/>
    <property type="molecule type" value="Genomic_DNA"/>
</dbReference>
<dbReference type="Proteomes" id="UP001168528">
    <property type="component" value="Unassembled WGS sequence"/>
</dbReference>
<dbReference type="PROSITE" id="PS50110">
    <property type="entry name" value="RESPONSE_REGULATORY"/>
    <property type="match status" value="1"/>
</dbReference>
<dbReference type="InterPro" id="IPR011006">
    <property type="entry name" value="CheY-like_superfamily"/>
</dbReference>
<keyword evidence="1" id="KW-0597">Phosphoprotein</keyword>
<organism evidence="3 4">
    <name type="scientific">Rhodocytophaga aerolata</name>
    <dbReference type="NCBI Taxonomy" id="455078"/>
    <lineage>
        <taxon>Bacteria</taxon>
        <taxon>Pseudomonadati</taxon>
        <taxon>Bacteroidota</taxon>
        <taxon>Cytophagia</taxon>
        <taxon>Cytophagales</taxon>
        <taxon>Rhodocytophagaceae</taxon>
        <taxon>Rhodocytophaga</taxon>
    </lineage>
</organism>
<evidence type="ECO:0000313" key="3">
    <source>
        <dbReference type="EMBL" id="MDO1444980.1"/>
    </source>
</evidence>
<gene>
    <name evidence="3" type="ORF">Q0590_01895</name>
</gene>
<dbReference type="PANTHER" id="PTHR44520:SF2">
    <property type="entry name" value="RESPONSE REGULATOR RCP1"/>
    <property type="match status" value="1"/>
</dbReference>
<dbReference type="Pfam" id="PF00072">
    <property type="entry name" value="Response_reg"/>
    <property type="match status" value="1"/>
</dbReference>
<name>A0ABT8QYR5_9BACT</name>
<accession>A0ABT8QYR5</accession>